<organism evidence="1 2">
    <name type="scientific">Sedimentisphaera salicampi</name>
    <dbReference type="NCBI Taxonomy" id="1941349"/>
    <lineage>
        <taxon>Bacteria</taxon>
        <taxon>Pseudomonadati</taxon>
        <taxon>Planctomycetota</taxon>
        <taxon>Phycisphaerae</taxon>
        <taxon>Sedimentisphaerales</taxon>
        <taxon>Sedimentisphaeraceae</taxon>
        <taxon>Sedimentisphaera</taxon>
    </lineage>
</organism>
<dbReference type="AlphaFoldDB" id="A0A1W6LNW5"/>
<keyword evidence="2" id="KW-1185">Reference proteome</keyword>
<dbReference type="Pfam" id="PF12686">
    <property type="entry name" value="DUF3800"/>
    <property type="match status" value="1"/>
</dbReference>
<evidence type="ECO:0000313" key="2">
    <source>
        <dbReference type="Proteomes" id="UP000193334"/>
    </source>
</evidence>
<accession>A0A1W6LNW5</accession>
<proteinExistence type="predicted"/>
<dbReference type="Proteomes" id="UP000193334">
    <property type="component" value="Chromosome"/>
</dbReference>
<protein>
    <recommendedName>
        <fullName evidence="3">DUF3800 domain-containing protein</fullName>
    </recommendedName>
</protein>
<reference evidence="2" key="1">
    <citation type="submission" date="2017-04" db="EMBL/GenBank/DDBJ databases">
        <title>Comparative genomics and description of representatives of a novel lineage of planctomycetes thriving in anoxic sediments.</title>
        <authorList>
            <person name="Spring S."/>
            <person name="Bunk B."/>
            <person name="Sproer C."/>
        </authorList>
    </citation>
    <scope>NUCLEOTIDE SEQUENCE [LARGE SCALE GENOMIC DNA]</scope>
    <source>
        <strain evidence="2">ST-PulAB-D4</strain>
    </source>
</reference>
<dbReference type="EMBL" id="CP021023">
    <property type="protein sequence ID" value="ARN57469.1"/>
    <property type="molecule type" value="Genomic_DNA"/>
</dbReference>
<evidence type="ECO:0000313" key="1">
    <source>
        <dbReference type="EMBL" id="ARN57469.1"/>
    </source>
</evidence>
<dbReference type="STRING" id="1941349.STSP1_01879"/>
<dbReference type="RefSeq" id="WP_085756108.1">
    <property type="nucleotide sequence ID" value="NZ_CP021023.1"/>
</dbReference>
<gene>
    <name evidence="1" type="ORF">STSP1_01879</name>
</gene>
<sequence>MYLLYSDESGDPGKSNQGNYFILSSLLVHESRWHECFGLIKQLRANLKQEYGINRNDELHANKNIAGRGALWGTRYSKEMRVKLFKAVLEAISQMPGAKTMSICINKSSSQLERKSGRDIHDTAWRFMLQRFDNFISRKSTDKDYGIVFHDTGHDVEIRKLMRKIRVYNYVPSKYGKSRNLPLTSLIEDPVPRDSAHSQFIQLVDYIAYCLFRKIEPTEKYPELKELYNMLEPVALKEVSSSNDLGIVYYPLN</sequence>
<name>A0A1W6LNW5_9BACT</name>
<dbReference type="InterPro" id="IPR024524">
    <property type="entry name" value="DUF3800"/>
</dbReference>
<dbReference type="KEGG" id="pbp:STSP1_01879"/>
<evidence type="ECO:0008006" key="3">
    <source>
        <dbReference type="Google" id="ProtNLM"/>
    </source>
</evidence>